<evidence type="ECO:0000256" key="1">
    <source>
        <dbReference type="SAM" id="SignalP"/>
    </source>
</evidence>
<name>A0A1A8TI96_9GAMM</name>
<evidence type="ECO:0008006" key="4">
    <source>
        <dbReference type="Google" id="ProtNLM"/>
    </source>
</evidence>
<proteinExistence type="predicted"/>
<evidence type="ECO:0000313" key="3">
    <source>
        <dbReference type="Proteomes" id="UP000092544"/>
    </source>
</evidence>
<keyword evidence="1" id="KW-0732">Signal</keyword>
<dbReference type="Pfam" id="PF12098">
    <property type="entry name" value="DUF3574"/>
    <property type="match status" value="1"/>
</dbReference>
<feature type="chain" id="PRO_5008379049" description="DUF3574 domain-containing protein" evidence="1">
    <location>
        <begin position="29"/>
        <end position="151"/>
    </location>
</feature>
<dbReference type="EMBL" id="FLOB01000006">
    <property type="protein sequence ID" value="SBS33381.1"/>
    <property type="molecule type" value="Genomic_DNA"/>
</dbReference>
<dbReference type="RefSeq" id="WP_067017313.1">
    <property type="nucleotide sequence ID" value="NZ_FLOB01000006.1"/>
</dbReference>
<keyword evidence="3" id="KW-1185">Reference proteome</keyword>
<protein>
    <recommendedName>
        <fullName evidence="4">DUF3574 domain-containing protein</fullName>
    </recommendedName>
</protein>
<sequence length="151" mass="16636">MQKSYFRRSVVVGVFSVAVLGMSGCAQMGSKEASAAPTMACTVGDQMQQTTLYFGMSRPAGGVVTEAQWQGFVDKEVTPRFRDGLTVFAAKGQWLGNDGKVAKEDSRALMLIYPTNDKASNKKIEALRNLYRKQFQQESVMRVDSPECVSF</sequence>
<organism evidence="2 3">
    <name type="scientific">Marinomonas spartinae</name>
    <dbReference type="NCBI Taxonomy" id="1792290"/>
    <lineage>
        <taxon>Bacteria</taxon>
        <taxon>Pseudomonadati</taxon>
        <taxon>Pseudomonadota</taxon>
        <taxon>Gammaproteobacteria</taxon>
        <taxon>Oceanospirillales</taxon>
        <taxon>Oceanospirillaceae</taxon>
        <taxon>Marinomonas</taxon>
    </lineage>
</organism>
<feature type="signal peptide" evidence="1">
    <location>
        <begin position="1"/>
        <end position="28"/>
    </location>
</feature>
<reference evidence="2 3" key="1">
    <citation type="submission" date="2016-06" db="EMBL/GenBank/DDBJ databases">
        <authorList>
            <person name="Kjaerup R.B."/>
            <person name="Dalgaard T.S."/>
            <person name="Juul-Madsen H.R."/>
        </authorList>
    </citation>
    <scope>NUCLEOTIDE SEQUENCE [LARGE SCALE GENOMIC DNA]</scope>
    <source>
        <strain evidence="2 3">CECT 8886</strain>
    </source>
</reference>
<accession>A0A1A8TI96</accession>
<gene>
    <name evidence="2" type="ORF">MSP8886_02736</name>
</gene>
<dbReference type="PROSITE" id="PS51257">
    <property type="entry name" value="PROKAR_LIPOPROTEIN"/>
    <property type="match status" value="1"/>
</dbReference>
<evidence type="ECO:0000313" key="2">
    <source>
        <dbReference type="EMBL" id="SBS33381.1"/>
    </source>
</evidence>
<dbReference type="AlphaFoldDB" id="A0A1A8TI96"/>
<dbReference type="Proteomes" id="UP000092544">
    <property type="component" value="Unassembled WGS sequence"/>
</dbReference>
<dbReference type="InterPro" id="IPR021957">
    <property type="entry name" value="DUF3574"/>
</dbReference>
<dbReference type="STRING" id="1792290.MSP8886_02736"/>